<name>A0A8C9U2H9_SCLFO</name>
<dbReference type="InterPro" id="IPR012340">
    <property type="entry name" value="NA-bd_OB-fold"/>
</dbReference>
<dbReference type="Proteomes" id="UP000694397">
    <property type="component" value="Chromosome 14"/>
</dbReference>
<sequence>MGRVIRGQRKGAGFVFRAHVKHRKGATKLQHFDFTEFKLPSGSKKVIISANNVVPGGGCMDNPYEGKRNCWLHLRIQGVWDISPVSFGGGNHQHIGKPSTIRTDASDGYKVSFIATVQESKN</sequence>
<reference evidence="1 2" key="1">
    <citation type="submission" date="2019-04" db="EMBL/GenBank/DDBJ databases">
        <authorList>
            <consortium name="Wellcome Sanger Institute Data Sharing"/>
        </authorList>
    </citation>
    <scope>NUCLEOTIDE SEQUENCE [LARGE SCALE GENOMIC DNA]</scope>
</reference>
<keyword evidence="2" id="KW-1185">Reference proteome</keyword>
<reference evidence="1" key="2">
    <citation type="submission" date="2025-08" db="UniProtKB">
        <authorList>
            <consortium name="Ensembl"/>
        </authorList>
    </citation>
    <scope>IDENTIFICATION</scope>
</reference>
<reference evidence="1" key="3">
    <citation type="submission" date="2025-09" db="UniProtKB">
        <authorList>
            <consortium name="Ensembl"/>
        </authorList>
    </citation>
    <scope>IDENTIFICATION</scope>
</reference>
<protein>
    <submittedName>
        <fullName evidence="1">Uncharacterized protein</fullName>
    </submittedName>
</protein>
<organism evidence="1 2">
    <name type="scientific">Scleropages formosus</name>
    <name type="common">Asian bonytongue</name>
    <name type="synonym">Osteoglossum formosum</name>
    <dbReference type="NCBI Taxonomy" id="113540"/>
    <lineage>
        <taxon>Eukaryota</taxon>
        <taxon>Metazoa</taxon>
        <taxon>Chordata</taxon>
        <taxon>Craniata</taxon>
        <taxon>Vertebrata</taxon>
        <taxon>Euteleostomi</taxon>
        <taxon>Actinopterygii</taxon>
        <taxon>Neopterygii</taxon>
        <taxon>Teleostei</taxon>
        <taxon>Osteoglossocephala</taxon>
        <taxon>Osteoglossomorpha</taxon>
        <taxon>Osteoglossiformes</taxon>
        <taxon>Osteoglossidae</taxon>
        <taxon>Scleropages</taxon>
    </lineage>
</organism>
<accession>A0A8C9U2H9</accession>
<dbReference type="Gene3D" id="2.40.50.140">
    <property type="entry name" value="Nucleic acid-binding proteins"/>
    <property type="match status" value="1"/>
</dbReference>
<proteinExistence type="predicted"/>
<dbReference type="InterPro" id="IPR014726">
    <property type="entry name" value="Ribosomal_uL2_dom3"/>
</dbReference>
<evidence type="ECO:0000313" key="2">
    <source>
        <dbReference type="Proteomes" id="UP000694397"/>
    </source>
</evidence>
<dbReference type="Gene3D" id="4.10.950.10">
    <property type="entry name" value="Ribosomal protein L2, domain 3"/>
    <property type="match status" value="1"/>
</dbReference>
<dbReference type="AlphaFoldDB" id="A0A8C9U2H9"/>
<evidence type="ECO:0000313" key="1">
    <source>
        <dbReference type="Ensembl" id="ENSSFOP00015060364.1"/>
    </source>
</evidence>
<dbReference type="Ensembl" id="ENSSFOT00015055154.1">
    <property type="protein sequence ID" value="ENSSFOP00015060364.1"/>
    <property type="gene ID" value="ENSSFOG00015007556.2"/>
</dbReference>